<name>A0A2N6JZA9_FISMU</name>
<evidence type="ECO:0000259" key="1">
    <source>
        <dbReference type="Pfam" id="PF05685"/>
    </source>
</evidence>
<organism evidence="2 3">
    <name type="scientific">Fischerella muscicola CCMEE 5323</name>
    <dbReference type="NCBI Taxonomy" id="2019572"/>
    <lineage>
        <taxon>Bacteria</taxon>
        <taxon>Bacillati</taxon>
        <taxon>Cyanobacteriota</taxon>
        <taxon>Cyanophyceae</taxon>
        <taxon>Nostocales</taxon>
        <taxon>Hapalosiphonaceae</taxon>
        <taxon>Fischerella</taxon>
    </lineage>
</organism>
<dbReference type="InterPro" id="IPR011335">
    <property type="entry name" value="Restrct_endonuc-II-like"/>
</dbReference>
<dbReference type="InterPro" id="IPR012296">
    <property type="entry name" value="Nuclease_put_TT1808"/>
</dbReference>
<comment type="caution">
    <text evidence="2">The sequence shown here is derived from an EMBL/GenBank/DDBJ whole genome shotgun (WGS) entry which is preliminary data.</text>
</comment>
<accession>A0A2N6JZA9</accession>
<dbReference type="PANTHER" id="PTHR33352">
    <property type="entry name" value="SLR1095 PROTEIN"/>
    <property type="match status" value="1"/>
</dbReference>
<keyword evidence="2" id="KW-0378">Hydrolase</keyword>
<proteinExistence type="predicted"/>
<evidence type="ECO:0000313" key="2">
    <source>
        <dbReference type="EMBL" id="PLZ86670.1"/>
    </source>
</evidence>
<reference evidence="2 3" key="1">
    <citation type="submission" date="2017-08" db="EMBL/GenBank/DDBJ databases">
        <title>Genomes of Fischerella (Mastigocladus) sp. strains.</title>
        <authorList>
            <person name="Miller S.R."/>
        </authorList>
    </citation>
    <scope>NUCLEOTIDE SEQUENCE [LARGE SCALE GENOMIC DNA]</scope>
    <source>
        <strain evidence="2 3">CCMEE 5323</strain>
    </source>
</reference>
<keyword evidence="2" id="KW-0540">Nuclease</keyword>
<keyword evidence="3" id="KW-1185">Reference proteome</keyword>
<dbReference type="SUPFAM" id="SSF52980">
    <property type="entry name" value="Restriction endonuclease-like"/>
    <property type="match status" value="1"/>
</dbReference>
<dbReference type="Proteomes" id="UP000235036">
    <property type="component" value="Unassembled WGS sequence"/>
</dbReference>
<dbReference type="EMBL" id="NRQW01000448">
    <property type="protein sequence ID" value="PLZ86670.1"/>
    <property type="molecule type" value="Genomic_DNA"/>
</dbReference>
<dbReference type="InterPro" id="IPR008538">
    <property type="entry name" value="Uma2"/>
</dbReference>
<gene>
    <name evidence="2" type="ORF">CEN44_19555</name>
</gene>
<dbReference type="GO" id="GO:0004519">
    <property type="term" value="F:endonuclease activity"/>
    <property type="evidence" value="ECO:0007669"/>
    <property type="project" value="UniProtKB-KW"/>
</dbReference>
<sequence>MSETALTAPYVTLPPTQAELPYDDGEPMESQRHKLQMDLLIDALTPWLEQREDGYVGGNMFVYYSMAQIRNKDFKGPDFFAVLGVPKGERRSWVIWEEEKAPDVIIELLSDSTAAVDKNQKKLIYQNQIRVPEYFWFDPFNPDDWAGFFLSSGVYQPLVANERDQLVSKSLNLGLQLWHGNYKGVETTWLRWATLEGELLPTSEEIAQQERQRAEQAESRLLQTARNLLQTGMTAEQVANLTGLSTSQIEQLTK</sequence>
<dbReference type="AlphaFoldDB" id="A0A2N6JZA9"/>
<protein>
    <submittedName>
        <fullName evidence="2">Uma2 family endonuclease</fullName>
    </submittedName>
</protein>
<evidence type="ECO:0000313" key="3">
    <source>
        <dbReference type="Proteomes" id="UP000235036"/>
    </source>
</evidence>
<dbReference type="PANTHER" id="PTHR33352:SF3">
    <property type="entry name" value="SLR1612 PROTEIN"/>
    <property type="match status" value="1"/>
</dbReference>
<dbReference type="RefSeq" id="WP_016866199.1">
    <property type="nucleotide sequence ID" value="NZ_CAWNVR010000568.1"/>
</dbReference>
<dbReference type="Gene3D" id="3.90.1570.10">
    <property type="entry name" value="tt1808, chain A"/>
    <property type="match status" value="1"/>
</dbReference>
<keyword evidence="2" id="KW-0255">Endonuclease</keyword>
<feature type="domain" description="Putative restriction endonuclease" evidence="1">
    <location>
        <begin position="11"/>
        <end position="176"/>
    </location>
</feature>
<dbReference type="Pfam" id="PF05685">
    <property type="entry name" value="Uma2"/>
    <property type="match status" value="1"/>
</dbReference>
<dbReference type="CDD" id="cd06260">
    <property type="entry name" value="DUF820-like"/>
    <property type="match status" value="1"/>
</dbReference>